<dbReference type="VEuPathDB" id="FungiDB:A1Q1_03352"/>
<dbReference type="InterPro" id="IPR001810">
    <property type="entry name" value="F-box_dom"/>
</dbReference>
<accession>J6EY57</accession>
<dbReference type="AlphaFoldDB" id="J6EY57"/>
<organism evidence="2 3">
    <name type="scientific">Trichosporon asahii var. asahii (strain ATCC 90039 / CBS 2479 / JCM 2466 / KCTC 7840 / NBRC 103889/ NCYC 2677 / UAMH 7654)</name>
    <name type="common">Yeast</name>
    <dbReference type="NCBI Taxonomy" id="1186058"/>
    <lineage>
        <taxon>Eukaryota</taxon>
        <taxon>Fungi</taxon>
        <taxon>Dikarya</taxon>
        <taxon>Basidiomycota</taxon>
        <taxon>Agaricomycotina</taxon>
        <taxon>Tremellomycetes</taxon>
        <taxon>Trichosporonales</taxon>
        <taxon>Trichosporonaceae</taxon>
        <taxon>Trichosporon</taxon>
    </lineage>
</organism>
<dbReference type="Proteomes" id="UP000002748">
    <property type="component" value="Unassembled WGS sequence"/>
</dbReference>
<dbReference type="RefSeq" id="XP_014178659.1">
    <property type="nucleotide sequence ID" value="XM_014323184.1"/>
</dbReference>
<sequence length="96" mass="11171">MPPRLPPELLPRVLSTVDPAQIVDRRLLARVARSSRELYDLAMLLLYRELEFDDLRLLDFLACGRQLTRRDPEWGLFTAKEESEYPEEEMALGLLA</sequence>
<comment type="caution">
    <text evidence="2">The sequence shown here is derived from an EMBL/GenBank/DDBJ whole genome shotgun (WGS) entry which is preliminary data.</text>
</comment>
<proteinExistence type="predicted"/>
<dbReference type="KEGG" id="tasa:A1Q1_03352"/>
<gene>
    <name evidence="2" type="ORF">A1Q1_03352</name>
</gene>
<dbReference type="GeneID" id="25986865"/>
<dbReference type="PROSITE" id="PS50181">
    <property type="entry name" value="FBOX"/>
    <property type="match status" value="1"/>
</dbReference>
<dbReference type="HOGENOM" id="CLU_2361233_0_0_1"/>
<evidence type="ECO:0000313" key="3">
    <source>
        <dbReference type="Proteomes" id="UP000002748"/>
    </source>
</evidence>
<dbReference type="EMBL" id="ALBS01000229">
    <property type="protein sequence ID" value="EJT47777.1"/>
    <property type="molecule type" value="Genomic_DNA"/>
</dbReference>
<name>J6EY57_TRIAS</name>
<protein>
    <recommendedName>
        <fullName evidence="1">F-box domain-containing protein</fullName>
    </recommendedName>
</protein>
<feature type="domain" description="F-box" evidence="1">
    <location>
        <begin position="1"/>
        <end position="50"/>
    </location>
</feature>
<reference evidence="2 3" key="1">
    <citation type="journal article" date="2012" name="Eukaryot. Cell">
        <title>Draft genome sequence of CBS 2479, the standard type strain of Trichosporon asahii.</title>
        <authorList>
            <person name="Yang R.Y."/>
            <person name="Li H.T."/>
            <person name="Zhu H."/>
            <person name="Zhou G.P."/>
            <person name="Wang M."/>
            <person name="Wang L."/>
        </authorList>
    </citation>
    <scope>NUCLEOTIDE SEQUENCE [LARGE SCALE GENOMIC DNA]</scope>
    <source>
        <strain evidence="3">ATCC 90039 / CBS 2479 / JCM 2466 / KCTC 7840 / NCYC 2677 / UAMH 7654</strain>
    </source>
</reference>
<evidence type="ECO:0000259" key="1">
    <source>
        <dbReference type="PROSITE" id="PS50181"/>
    </source>
</evidence>
<evidence type="ECO:0000313" key="2">
    <source>
        <dbReference type="EMBL" id="EJT47777.1"/>
    </source>
</evidence>